<dbReference type="EMBL" id="CABVLI010000002">
    <property type="protein sequence ID" value="VVS96082.1"/>
    <property type="molecule type" value="Genomic_DNA"/>
</dbReference>
<reference evidence="3 5" key="1">
    <citation type="submission" date="2018-04" db="EMBL/GenBank/DDBJ databases">
        <title>Genomic Encyclopedia of Type Strains, Phase III (KMG-III): the genomes of soil and plant-associated and newly described type strains.</title>
        <authorList>
            <person name="Whitman W."/>
        </authorList>
    </citation>
    <scope>NUCLEOTIDE SEQUENCE [LARGE SCALE GENOMIC DNA]</scope>
    <source>
        <strain evidence="3 5">MA101b</strain>
    </source>
</reference>
<evidence type="ECO:0000259" key="2">
    <source>
        <dbReference type="Pfam" id="PF26343"/>
    </source>
</evidence>
<feature type="domain" description="PIN" evidence="1">
    <location>
        <begin position="8"/>
        <end position="113"/>
    </location>
</feature>
<dbReference type="InterPro" id="IPR058652">
    <property type="entry name" value="VapC50_C"/>
</dbReference>
<dbReference type="Proteomes" id="UP000244189">
    <property type="component" value="Unassembled WGS sequence"/>
</dbReference>
<dbReference type="AlphaFoldDB" id="A0A2T5GFZ4"/>
<accession>A0A2T5GFZ4</accession>
<keyword evidence="5" id="KW-1185">Reference proteome</keyword>
<sequence length="190" mass="21605">MLVGRYTVLLDANVMHPSIVRGALLWFAANRLFRPLWSEAILAEWEESLRRRFPDLPTDHFQRQRAYMDSFGEALVESYESLMPALTLPDPKDVHVLAAAIHGRADAIVTYNLKDFPVEVAARHGIEVKHPDDFIVNVIDLDTAKALTAIGSQRRQFRNPAVTAEDYLDRFRKSGLVQASHRLQPLAELF</sequence>
<reference evidence="4 6" key="2">
    <citation type="submission" date="2019-09" db="EMBL/GenBank/DDBJ databases">
        <authorList>
            <person name="Dittami M. S."/>
        </authorList>
    </citation>
    <scope>NUCLEOTIDE SEQUENCE [LARGE SCALE GENOMIC DNA]</scope>
    <source>
        <strain evidence="4">SPHINGO391</strain>
    </source>
</reference>
<proteinExistence type="predicted"/>
<dbReference type="Pfam" id="PF26343">
    <property type="entry name" value="VapC50_C"/>
    <property type="match status" value="1"/>
</dbReference>
<organism evidence="3 5">
    <name type="scientific">Sphingomonas aurantiaca</name>
    <dbReference type="NCBI Taxonomy" id="185949"/>
    <lineage>
        <taxon>Bacteria</taxon>
        <taxon>Pseudomonadati</taxon>
        <taxon>Pseudomonadota</taxon>
        <taxon>Alphaproteobacteria</taxon>
        <taxon>Sphingomonadales</taxon>
        <taxon>Sphingomonadaceae</taxon>
        <taxon>Sphingomonas</taxon>
    </lineage>
</organism>
<evidence type="ECO:0000313" key="6">
    <source>
        <dbReference type="Proteomes" id="UP000326857"/>
    </source>
</evidence>
<accession>A0A5E7XNP4</accession>
<name>A0A2T5GFZ4_9SPHN</name>
<evidence type="ECO:0000313" key="3">
    <source>
        <dbReference type="EMBL" id="PTQ58242.1"/>
    </source>
</evidence>
<dbReference type="RefSeq" id="WP_056677692.1">
    <property type="nucleotide sequence ID" value="NZ_LR701504.1"/>
</dbReference>
<dbReference type="SUPFAM" id="SSF88723">
    <property type="entry name" value="PIN domain-like"/>
    <property type="match status" value="1"/>
</dbReference>
<gene>
    <name evidence="3" type="ORF">C8J26_4012</name>
    <name evidence="4" type="ORF">SPHINGO391_100001</name>
</gene>
<dbReference type="Proteomes" id="UP000326857">
    <property type="component" value="Unassembled WGS sequence"/>
</dbReference>
<dbReference type="InterPro" id="IPR029060">
    <property type="entry name" value="PIN-like_dom_sf"/>
</dbReference>
<feature type="domain" description="VapC50 C-terminal" evidence="2">
    <location>
        <begin position="131"/>
        <end position="184"/>
    </location>
</feature>
<evidence type="ECO:0000313" key="4">
    <source>
        <dbReference type="EMBL" id="VVS96082.1"/>
    </source>
</evidence>
<dbReference type="EMBL" id="QAOG01000010">
    <property type="protein sequence ID" value="PTQ58242.1"/>
    <property type="molecule type" value="Genomic_DNA"/>
</dbReference>
<protein>
    <submittedName>
        <fullName evidence="3">PIN domain-containing protein</fullName>
    </submittedName>
</protein>
<evidence type="ECO:0000259" key="1">
    <source>
        <dbReference type="Pfam" id="PF13470"/>
    </source>
</evidence>
<dbReference type="InterPro" id="IPR002716">
    <property type="entry name" value="PIN_dom"/>
</dbReference>
<dbReference type="Pfam" id="PF13470">
    <property type="entry name" value="PIN_3"/>
    <property type="match status" value="1"/>
</dbReference>
<evidence type="ECO:0000313" key="5">
    <source>
        <dbReference type="Proteomes" id="UP000244189"/>
    </source>
</evidence>